<evidence type="ECO:0000259" key="2">
    <source>
        <dbReference type="Pfam" id="PF14033"/>
    </source>
</evidence>
<proteinExistence type="predicted"/>
<feature type="domain" description="DUF4246" evidence="2">
    <location>
        <begin position="114"/>
        <end position="518"/>
    </location>
</feature>
<organism evidence="3 4">
    <name type="scientific">Orbilia oligospora</name>
    <name type="common">Nematode-trapping fungus</name>
    <name type="synonym">Arthrobotrys oligospora</name>
    <dbReference type="NCBI Taxonomy" id="2813651"/>
    <lineage>
        <taxon>Eukaryota</taxon>
        <taxon>Fungi</taxon>
        <taxon>Dikarya</taxon>
        <taxon>Ascomycota</taxon>
        <taxon>Pezizomycotina</taxon>
        <taxon>Orbiliomycetes</taxon>
        <taxon>Orbiliales</taxon>
        <taxon>Orbiliaceae</taxon>
        <taxon>Orbilia</taxon>
    </lineage>
</organism>
<dbReference type="PANTHER" id="PTHR33119:SF1">
    <property type="entry name" value="FE2OG DIOXYGENASE DOMAIN-CONTAINING PROTEIN"/>
    <property type="match status" value="1"/>
</dbReference>
<evidence type="ECO:0000256" key="1">
    <source>
        <dbReference type="SAM" id="MobiDB-lite"/>
    </source>
</evidence>
<dbReference type="InterPro" id="IPR025340">
    <property type="entry name" value="DUF4246"/>
</dbReference>
<name>A0A6G1MJV1_ORBOL</name>
<dbReference type="PANTHER" id="PTHR33119">
    <property type="entry name" value="IFI3P"/>
    <property type="match status" value="1"/>
</dbReference>
<accession>A0A6G1MJV1</accession>
<feature type="region of interest" description="Disordered" evidence="1">
    <location>
        <begin position="1"/>
        <end position="30"/>
    </location>
</feature>
<reference evidence="3 4" key="1">
    <citation type="submission" date="2019-06" db="EMBL/GenBank/DDBJ databases">
        <authorList>
            <person name="Palmer J.M."/>
        </authorList>
    </citation>
    <scope>NUCLEOTIDE SEQUENCE [LARGE SCALE GENOMIC DNA]</scope>
    <source>
        <strain evidence="3 4">TWF191</strain>
    </source>
</reference>
<comment type="caution">
    <text evidence="3">The sequence shown here is derived from an EMBL/GenBank/DDBJ whole genome shotgun (WGS) entry which is preliminary data.</text>
</comment>
<dbReference type="Proteomes" id="UP000483672">
    <property type="component" value="Unassembled WGS sequence"/>
</dbReference>
<dbReference type="InterPro" id="IPR049192">
    <property type="entry name" value="DUF4246_C"/>
</dbReference>
<protein>
    <recommendedName>
        <fullName evidence="2">DUF4246 domain-containing protein</fullName>
    </recommendedName>
</protein>
<dbReference type="AlphaFoldDB" id="A0A6G1MJV1"/>
<dbReference type="EMBL" id="WIPF01000025">
    <property type="protein sequence ID" value="KAF3225968.1"/>
    <property type="molecule type" value="Genomic_DNA"/>
</dbReference>
<evidence type="ECO:0000313" key="3">
    <source>
        <dbReference type="EMBL" id="KAF3225968.1"/>
    </source>
</evidence>
<dbReference type="Pfam" id="PF14033">
    <property type="entry name" value="DUF4246"/>
    <property type="match status" value="1"/>
</dbReference>
<gene>
    <name evidence="3" type="ORF">TWF191_004994</name>
</gene>
<feature type="compositionally biased region" description="Basic and acidic residues" evidence="1">
    <location>
        <begin position="1"/>
        <end position="15"/>
    </location>
</feature>
<sequence>MRTGTRKKEEDERSRAMPPPTFTNPPRAGQRKKLYPHVLDLNRFSIKELYNRELSIRAASVKFRELPNWTEKLKNRSFVTNWLRQRQQDDFEDYKDVQDPYLKPFVWGRDDVTMWFNELAAYKHYVRKLQKQGLKIEPDTEAVWRGDGLVEEEVRRKLIDAATLLESIPEAEKLWRESQDSGPVVLDLVDPSMWPIVYQRTATADGIPLYGPSHTNDDDLRASNPNYCWLPSEFEVSEDGKSTKIASYVNNLASPRDEMVVVPILEKIFTAFVPLFNHVLAETERQLWTSSRCIDPSPWKSRVNDGMIVASKENCIKASEKLLDEMENSGQISDTFEGIGDFANRRPKGYESMFPIKNSIQLIADAIWKPPMASKLNRLEGKMAKVVVSMVNIMLSPENPEYKAEEWRLHGFRSERIIATGVYYYAQKNINETHLALRRRSFGKSTCAPREIESVRTKENRAIVYPNFYEHRIPNFTLVDKTKPGYSKMLIFHYCDPCQLHNLPTTEQIHPQQPQVLEDRLRHSKLGTLPEEVFSQILSYLSISMISREEAQEYRAELIQWGRDWVHDGDGYYSEHERDHYFGVDPNGYGFAYSSEDDD</sequence>
<evidence type="ECO:0000313" key="4">
    <source>
        <dbReference type="Proteomes" id="UP000483672"/>
    </source>
</evidence>